<protein>
    <submittedName>
        <fullName evidence="1">Uncharacterized protein</fullName>
    </submittedName>
</protein>
<gene>
    <name evidence="1" type="ORF">JOF29_007373</name>
</gene>
<accession>A0ABS4UX80</accession>
<dbReference type="Proteomes" id="UP000755585">
    <property type="component" value="Unassembled WGS sequence"/>
</dbReference>
<comment type="caution">
    <text evidence="1">The sequence shown here is derived from an EMBL/GenBank/DDBJ whole genome shotgun (WGS) entry which is preliminary data.</text>
</comment>
<evidence type="ECO:0000313" key="1">
    <source>
        <dbReference type="EMBL" id="MBP2356263.1"/>
    </source>
</evidence>
<reference evidence="1 2" key="1">
    <citation type="submission" date="2021-03" db="EMBL/GenBank/DDBJ databases">
        <title>Sequencing the genomes of 1000 actinobacteria strains.</title>
        <authorList>
            <person name="Klenk H.-P."/>
        </authorList>
    </citation>
    <scope>NUCLEOTIDE SEQUENCE [LARGE SCALE GENOMIC DNA]</scope>
    <source>
        <strain evidence="1 2">DSM 18824</strain>
    </source>
</reference>
<keyword evidence="2" id="KW-1185">Reference proteome</keyword>
<sequence>MRGRLPRRWHLPERGRLHRRRRLLSRARRCWLPIWARLRRRRRPELAWPGLRRRVRRLPGLCGRSWARTGFRSRVAGSAPSGGRR</sequence>
<organism evidence="1 2">
    <name type="scientific">Kribbella aluminosa</name>
    <dbReference type="NCBI Taxonomy" id="416017"/>
    <lineage>
        <taxon>Bacteria</taxon>
        <taxon>Bacillati</taxon>
        <taxon>Actinomycetota</taxon>
        <taxon>Actinomycetes</taxon>
        <taxon>Propionibacteriales</taxon>
        <taxon>Kribbellaceae</taxon>
        <taxon>Kribbella</taxon>
    </lineage>
</organism>
<dbReference type="EMBL" id="JAGINT010000002">
    <property type="protein sequence ID" value="MBP2356263.1"/>
    <property type="molecule type" value="Genomic_DNA"/>
</dbReference>
<name>A0ABS4UX80_9ACTN</name>
<evidence type="ECO:0000313" key="2">
    <source>
        <dbReference type="Proteomes" id="UP000755585"/>
    </source>
</evidence>
<proteinExistence type="predicted"/>